<evidence type="ECO:0000313" key="10">
    <source>
        <dbReference type="Proteomes" id="UP000838756"/>
    </source>
</evidence>
<evidence type="ECO:0000256" key="2">
    <source>
        <dbReference type="ARBA" id="ARBA00022723"/>
    </source>
</evidence>
<gene>
    <name evidence="9" type="primary">jg4856</name>
    <name evidence="9" type="ORF">PAEG_LOCUS21190</name>
</gene>
<evidence type="ECO:0000256" key="3">
    <source>
        <dbReference type="ARBA" id="ARBA00022737"/>
    </source>
</evidence>
<dbReference type="AlphaFoldDB" id="A0A8S4S2B3"/>
<accession>A0A8S4S2B3</accession>
<feature type="domain" description="C2H2-type" evidence="8">
    <location>
        <begin position="265"/>
        <end position="293"/>
    </location>
</feature>
<dbReference type="PANTHER" id="PTHR24394:SF29">
    <property type="entry name" value="MYONEURIN"/>
    <property type="match status" value="1"/>
</dbReference>
<evidence type="ECO:0000256" key="7">
    <source>
        <dbReference type="PROSITE-ProRule" id="PRU00042"/>
    </source>
</evidence>
<evidence type="ECO:0000313" key="9">
    <source>
        <dbReference type="EMBL" id="CAH2245702.1"/>
    </source>
</evidence>
<evidence type="ECO:0000259" key="8">
    <source>
        <dbReference type="PROSITE" id="PS50157"/>
    </source>
</evidence>
<feature type="domain" description="C2H2-type" evidence="8">
    <location>
        <begin position="237"/>
        <end position="265"/>
    </location>
</feature>
<dbReference type="GO" id="GO:0000981">
    <property type="term" value="F:DNA-binding transcription factor activity, RNA polymerase II-specific"/>
    <property type="evidence" value="ECO:0007669"/>
    <property type="project" value="TreeGrafter"/>
</dbReference>
<comment type="subcellular location">
    <subcellularLocation>
        <location evidence="1">Nucleus</location>
    </subcellularLocation>
</comment>
<dbReference type="Proteomes" id="UP000838756">
    <property type="component" value="Unassembled WGS sequence"/>
</dbReference>
<keyword evidence="3" id="KW-0677">Repeat</keyword>
<keyword evidence="5" id="KW-0862">Zinc</keyword>
<feature type="domain" description="C2H2-type" evidence="8">
    <location>
        <begin position="181"/>
        <end position="208"/>
    </location>
</feature>
<dbReference type="PROSITE" id="PS00028">
    <property type="entry name" value="ZINC_FINGER_C2H2_1"/>
    <property type="match status" value="4"/>
</dbReference>
<evidence type="ECO:0000256" key="1">
    <source>
        <dbReference type="ARBA" id="ARBA00004123"/>
    </source>
</evidence>
<dbReference type="SUPFAM" id="SSF57667">
    <property type="entry name" value="beta-beta-alpha zinc fingers"/>
    <property type="match status" value="3"/>
</dbReference>
<reference evidence="9" key="1">
    <citation type="submission" date="2022-03" db="EMBL/GenBank/DDBJ databases">
        <authorList>
            <person name="Lindestad O."/>
        </authorList>
    </citation>
    <scope>NUCLEOTIDE SEQUENCE</scope>
</reference>
<dbReference type="InterPro" id="IPR013087">
    <property type="entry name" value="Znf_C2H2_type"/>
</dbReference>
<dbReference type="GO" id="GO:0005634">
    <property type="term" value="C:nucleus"/>
    <property type="evidence" value="ECO:0007669"/>
    <property type="project" value="UniProtKB-SubCell"/>
</dbReference>
<protein>
    <submittedName>
        <fullName evidence="9">Jg4856 protein</fullName>
    </submittedName>
</protein>
<feature type="domain" description="C2H2-type" evidence="8">
    <location>
        <begin position="294"/>
        <end position="322"/>
    </location>
</feature>
<evidence type="ECO:0000256" key="4">
    <source>
        <dbReference type="ARBA" id="ARBA00022771"/>
    </source>
</evidence>
<keyword evidence="10" id="KW-1185">Reference proteome</keyword>
<keyword evidence="4 7" id="KW-0863">Zinc-finger</keyword>
<dbReference type="SMART" id="SM00868">
    <property type="entry name" value="zf-AD"/>
    <property type="match status" value="1"/>
</dbReference>
<dbReference type="Gene3D" id="3.30.160.60">
    <property type="entry name" value="Classic Zinc Finger"/>
    <property type="match status" value="3"/>
</dbReference>
<feature type="domain" description="C2H2-type" evidence="8">
    <location>
        <begin position="209"/>
        <end position="236"/>
    </location>
</feature>
<dbReference type="Pfam" id="PF00096">
    <property type="entry name" value="zf-C2H2"/>
    <property type="match status" value="3"/>
</dbReference>
<keyword evidence="6" id="KW-0539">Nucleus</keyword>
<dbReference type="EMBL" id="CAKXAJ010025909">
    <property type="protein sequence ID" value="CAH2245702.1"/>
    <property type="molecule type" value="Genomic_DNA"/>
</dbReference>
<dbReference type="InterPro" id="IPR036236">
    <property type="entry name" value="Znf_C2H2_sf"/>
</dbReference>
<dbReference type="GO" id="GO:0008270">
    <property type="term" value="F:zinc ion binding"/>
    <property type="evidence" value="ECO:0007669"/>
    <property type="project" value="UniProtKB-KW"/>
</dbReference>
<sequence length="339" mass="40371">MVTSYYIMKMINNKKIMNAEEYYSGLQSAPRLAVYNRQLKCRVCLQNGEVSILGAENAQDIQDALKTFGEIADLNEVNENLKYLCTICYKFIKSAILFKIIAQQTNDTLKLQLDVVSPEHSQDNDIETFDDDKFNEDSIYENFSPPKKPPKVQCYICKKMFSKRYYKTHMTMHNPKHRNQYVCDTCGKTFRLRVSYYKHRLRHRTDYSFKCKVCPFKARYDESLKRHMRSHIRDYKYMCTECPARFLYKSNLNYHIMVKHKDPEFKCGLCDKLFHTKLNLERHHDVEHLGNRSHACNICGRAFGYRKAMVKHQIRVHKREKLKLRFNNSNYKPLAENNE</sequence>
<comment type="caution">
    <text evidence="9">The sequence shown here is derived from an EMBL/GenBank/DDBJ whole genome shotgun (WGS) entry which is preliminary data.</text>
</comment>
<organism evidence="9 10">
    <name type="scientific">Pararge aegeria aegeria</name>
    <dbReference type="NCBI Taxonomy" id="348720"/>
    <lineage>
        <taxon>Eukaryota</taxon>
        <taxon>Metazoa</taxon>
        <taxon>Ecdysozoa</taxon>
        <taxon>Arthropoda</taxon>
        <taxon>Hexapoda</taxon>
        <taxon>Insecta</taxon>
        <taxon>Pterygota</taxon>
        <taxon>Neoptera</taxon>
        <taxon>Endopterygota</taxon>
        <taxon>Lepidoptera</taxon>
        <taxon>Glossata</taxon>
        <taxon>Ditrysia</taxon>
        <taxon>Papilionoidea</taxon>
        <taxon>Nymphalidae</taxon>
        <taxon>Satyrinae</taxon>
        <taxon>Satyrini</taxon>
        <taxon>Parargina</taxon>
        <taxon>Pararge</taxon>
    </lineage>
</organism>
<dbReference type="PANTHER" id="PTHR24394">
    <property type="entry name" value="ZINC FINGER PROTEIN"/>
    <property type="match status" value="1"/>
</dbReference>
<name>A0A8S4S2B3_9NEOP</name>
<proteinExistence type="predicted"/>
<evidence type="ECO:0000256" key="6">
    <source>
        <dbReference type="ARBA" id="ARBA00023242"/>
    </source>
</evidence>
<dbReference type="InterPro" id="IPR012934">
    <property type="entry name" value="Znf_AD"/>
</dbReference>
<keyword evidence="2" id="KW-0479">Metal-binding</keyword>
<dbReference type="SMART" id="SM00355">
    <property type="entry name" value="ZnF_C2H2"/>
    <property type="match status" value="6"/>
</dbReference>
<dbReference type="PROSITE" id="PS50157">
    <property type="entry name" value="ZINC_FINGER_C2H2_2"/>
    <property type="match status" value="5"/>
</dbReference>
<dbReference type="OrthoDB" id="8823111at2759"/>
<evidence type="ECO:0000256" key="5">
    <source>
        <dbReference type="ARBA" id="ARBA00022833"/>
    </source>
</evidence>